<name>A0ABQ1ETV3_9BACL</name>
<proteinExistence type="predicted"/>
<dbReference type="Proteomes" id="UP000615455">
    <property type="component" value="Unassembled WGS sequence"/>
</dbReference>
<organism evidence="1 2">
    <name type="scientific">Paenibacillus marchantiophytorum</name>
    <dbReference type="NCBI Taxonomy" id="1619310"/>
    <lineage>
        <taxon>Bacteria</taxon>
        <taxon>Bacillati</taxon>
        <taxon>Bacillota</taxon>
        <taxon>Bacilli</taxon>
        <taxon>Bacillales</taxon>
        <taxon>Paenibacillaceae</taxon>
        <taxon>Paenibacillus</taxon>
    </lineage>
</organism>
<keyword evidence="2" id="KW-1185">Reference proteome</keyword>
<comment type="caution">
    <text evidence="1">The sequence shown here is derived from an EMBL/GenBank/DDBJ whole genome shotgun (WGS) entry which is preliminary data.</text>
</comment>
<evidence type="ECO:0000313" key="2">
    <source>
        <dbReference type="Proteomes" id="UP000615455"/>
    </source>
</evidence>
<protein>
    <submittedName>
        <fullName evidence="1">Uncharacterized protein</fullName>
    </submittedName>
</protein>
<sequence>METNEIFEPGQKIYVMVNNLLEPKLNVLRSFHLNGLPEGLKLRKLKAYT</sequence>
<reference evidence="2" key="1">
    <citation type="journal article" date="2019" name="Int. J. Syst. Evol. Microbiol.">
        <title>The Global Catalogue of Microorganisms (GCM) 10K type strain sequencing project: providing services to taxonomists for standard genome sequencing and annotation.</title>
        <authorList>
            <consortium name="The Broad Institute Genomics Platform"/>
            <consortium name="The Broad Institute Genome Sequencing Center for Infectious Disease"/>
            <person name="Wu L."/>
            <person name="Ma J."/>
        </authorList>
    </citation>
    <scope>NUCLEOTIDE SEQUENCE [LARGE SCALE GENOMIC DNA]</scope>
    <source>
        <strain evidence="2">CGMCC 1.15043</strain>
    </source>
</reference>
<evidence type="ECO:0000313" key="1">
    <source>
        <dbReference type="EMBL" id="GFZ87066.1"/>
    </source>
</evidence>
<accession>A0ABQ1ETV3</accession>
<gene>
    <name evidence="1" type="ORF">GCM10008018_36540</name>
</gene>
<dbReference type="EMBL" id="BMHE01000018">
    <property type="protein sequence ID" value="GFZ87066.1"/>
    <property type="molecule type" value="Genomic_DNA"/>
</dbReference>